<dbReference type="Gene3D" id="3.40.50.300">
    <property type="entry name" value="P-loop containing nucleotide triphosphate hydrolases"/>
    <property type="match status" value="1"/>
</dbReference>
<proteinExistence type="predicted"/>
<evidence type="ECO:0008006" key="3">
    <source>
        <dbReference type="Google" id="ProtNLM"/>
    </source>
</evidence>
<name>A0ABZ0J1S2_9BURK</name>
<evidence type="ECO:0000313" key="1">
    <source>
        <dbReference type="EMBL" id="WOO31581.1"/>
    </source>
</evidence>
<reference evidence="1 2" key="1">
    <citation type="submission" date="2023-03" db="EMBL/GenBank/DDBJ databases">
        <title>Diaphorobacter basophil sp. nov., isolated from a sewage-treatment plant.</title>
        <authorList>
            <person name="Yang K."/>
        </authorList>
    </citation>
    <scope>NUCLEOTIDE SEQUENCE [LARGE SCALE GENOMIC DNA]</scope>
    <source>
        <strain evidence="1 2">Y-1</strain>
    </source>
</reference>
<dbReference type="EMBL" id="CP136921">
    <property type="protein sequence ID" value="WOO31581.1"/>
    <property type="molecule type" value="Genomic_DNA"/>
</dbReference>
<sequence length="177" mass="19386">MREGILGPPLEFVNADLHERAYLQHITSGEERSRAARTWADGRRATLLATRTPFATETVFSHPTKLDLIANAQRQGFTVALYVVALDDPQRLLGRMAQRVREGGHPVPPERILARYPRTMALLAQAVRQADVAYLYDAAEVRAGGPQLVAVRSAGNSTPVVAPLPAWAQAMLGAQRQ</sequence>
<dbReference type="InterPro" id="IPR027417">
    <property type="entry name" value="P-loop_NTPase"/>
</dbReference>
<dbReference type="Proteomes" id="UP001303211">
    <property type="component" value="Chromosome"/>
</dbReference>
<organism evidence="1 2">
    <name type="scientific">Diaphorobacter limosus</name>
    <dbReference type="NCBI Taxonomy" id="3036128"/>
    <lineage>
        <taxon>Bacteria</taxon>
        <taxon>Pseudomonadati</taxon>
        <taxon>Pseudomonadota</taxon>
        <taxon>Betaproteobacteria</taxon>
        <taxon>Burkholderiales</taxon>
        <taxon>Comamonadaceae</taxon>
        <taxon>Diaphorobacter</taxon>
    </lineage>
</organism>
<protein>
    <recommendedName>
        <fullName evidence="3">Zeta toxin domain-containing protein</fullName>
    </recommendedName>
</protein>
<dbReference type="PANTHER" id="PTHR39206:SF1">
    <property type="entry name" value="SLL8004 PROTEIN"/>
    <property type="match status" value="1"/>
</dbReference>
<dbReference type="RefSeq" id="WP_317701060.1">
    <property type="nucleotide sequence ID" value="NZ_CP136921.1"/>
</dbReference>
<evidence type="ECO:0000313" key="2">
    <source>
        <dbReference type="Proteomes" id="UP001303211"/>
    </source>
</evidence>
<gene>
    <name evidence="1" type="ORF">P4826_14345</name>
</gene>
<dbReference type="PANTHER" id="PTHR39206">
    <property type="entry name" value="SLL8004 PROTEIN"/>
    <property type="match status" value="1"/>
</dbReference>
<keyword evidence="2" id="KW-1185">Reference proteome</keyword>
<accession>A0ABZ0J1S2</accession>